<name>A0A9P8V1A6_9PEZI</name>
<feature type="transmembrane region" description="Helical" evidence="2">
    <location>
        <begin position="134"/>
        <end position="152"/>
    </location>
</feature>
<dbReference type="PANTHER" id="PTHR15907">
    <property type="entry name" value="DUF614 FAMILY PROTEIN-RELATED"/>
    <property type="match status" value="1"/>
</dbReference>
<dbReference type="Proteomes" id="UP000770015">
    <property type="component" value="Unassembled WGS sequence"/>
</dbReference>
<dbReference type="NCBIfam" id="TIGR01571">
    <property type="entry name" value="A_thal_Cys_rich"/>
    <property type="match status" value="1"/>
</dbReference>
<evidence type="ECO:0000256" key="1">
    <source>
        <dbReference type="SAM" id="MobiDB-lite"/>
    </source>
</evidence>
<keyword evidence="2" id="KW-0472">Membrane</keyword>
<dbReference type="InterPro" id="IPR006461">
    <property type="entry name" value="PLAC_motif_containing"/>
</dbReference>
<protein>
    <submittedName>
        <fullName evidence="3">PLAC8 family protein</fullName>
    </submittedName>
</protein>
<feature type="compositionally biased region" description="Low complexity" evidence="1">
    <location>
        <begin position="30"/>
        <end position="45"/>
    </location>
</feature>
<dbReference type="Pfam" id="PF04749">
    <property type="entry name" value="PLAC8"/>
    <property type="match status" value="1"/>
</dbReference>
<feature type="region of interest" description="Disordered" evidence="1">
    <location>
        <begin position="193"/>
        <end position="214"/>
    </location>
</feature>
<feature type="region of interest" description="Disordered" evidence="1">
    <location>
        <begin position="1"/>
        <end position="81"/>
    </location>
</feature>
<keyword evidence="2" id="KW-0812">Transmembrane</keyword>
<sequence>MAYQQQQNGQFTTEPMPAYNEAAAQPDYSQKPGQPQQQHPYQQQPTTSEAGYQQQQQPMQPVQHQPSMQHPMQNQYSEGPSMQNQGWQNALCNCSPCENCILGACLPCVLFGRTSERLRDPSMRSYETINMDCLLMAGVTYFTCCGWILVMMKRGEIRERFGIKGGGAGDCCTAYWCPCCALIQQEKEVKQRQESGPIAQGYQPNKEGMHMRPQ</sequence>
<keyword evidence="2" id="KW-1133">Transmembrane helix</keyword>
<reference evidence="3" key="1">
    <citation type="journal article" date="2021" name="Nat. Commun.">
        <title>Genetic determinants of endophytism in the Arabidopsis root mycobiome.</title>
        <authorList>
            <person name="Mesny F."/>
            <person name="Miyauchi S."/>
            <person name="Thiergart T."/>
            <person name="Pickel B."/>
            <person name="Atanasova L."/>
            <person name="Karlsson M."/>
            <person name="Huettel B."/>
            <person name="Barry K.W."/>
            <person name="Haridas S."/>
            <person name="Chen C."/>
            <person name="Bauer D."/>
            <person name="Andreopoulos W."/>
            <person name="Pangilinan J."/>
            <person name="LaButti K."/>
            <person name="Riley R."/>
            <person name="Lipzen A."/>
            <person name="Clum A."/>
            <person name="Drula E."/>
            <person name="Henrissat B."/>
            <person name="Kohler A."/>
            <person name="Grigoriev I.V."/>
            <person name="Martin F.M."/>
            <person name="Hacquard S."/>
        </authorList>
    </citation>
    <scope>NUCLEOTIDE SEQUENCE</scope>
    <source>
        <strain evidence="3">MPI-SDFR-AT-0117</strain>
    </source>
</reference>
<accession>A0A9P8V1A6</accession>
<evidence type="ECO:0000313" key="3">
    <source>
        <dbReference type="EMBL" id="KAH6665340.1"/>
    </source>
</evidence>
<comment type="caution">
    <text evidence="3">The sequence shown here is derived from an EMBL/GenBank/DDBJ whole genome shotgun (WGS) entry which is preliminary data.</text>
</comment>
<feature type="compositionally biased region" description="Polar residues" evidence="1">
    <location>
        <begin position="1"/>
        <end position="13"/>
    </location>
</feature>
<organism evidence="3 4">
    <name type="scientific">Plectosphaerella plurivora</name>
    <dbReference type="NCBI Taxonomy" id="936078"/>
    <lineage>
        <taxon>Eukaryota</taxon>
        <taxon>Fungi</taxon>
        <taxon>Dikarya</taxon>
        <taxon>Ascomycota</taxon>
        <taxon>Pezizomycotina</taxon>
        <taxon>Sordariomycetes</taxon>
        <taxon>Hypocreomycetidae</taxon>
        <taxon>Glomerellales</taxon>
        <taxon>Plectosphaerellaceae</taxon>
        <taxon>Plectosphaerella</taxon>
    </lineage>
</organism>
<evidence type="ECO:0000256" key="2">
    <source>
        <dbReference type="SAM" id="Phobius"/>
    </source>
</evidence>
<feature type="compositionally biased region" description="Low complexity" evidence="1">
    <location>
        <begin position="53"/>
        <end position="75"/>
    </location>
</feature>
<dbReference type="EMBL" id="JAGSXJ010000038">
    <property type="protein sequence ID" value="KAH6665340.1"/>
    <property type="molecule type" value="Genomic_DNA"/>
</dbReference>
<dbReference type="AlphaFoldDB" id="A0A9P8V1A6"/>
<evidence type="ECO:0000313" key="4">
    <source>
        <dbReference type="Proteomes" id="UP000770015"/>
    </source>
</evidence>
<keyword evidence="4" id="KW-1185">Reference proteome</keyword>
<gene>
    <name evidence="3" type="ORF">F5X68DRAFT_250157</name>
</gene>
<dbReference type="OrthoDB" id="1045822at2759"/>
<proteinExistence type="predicted"/>